<dbReference type="VEuPathDB" id="FungiDB:H257_15064"/>
<evidence type="ECO:0000259" key="1">
    <source>
        <dbReference type="Pfam" id="PF11427"/>
    </source>
</evidence>
<sequence>MPAGSKLSEEEQGMILALKAVGKGLREIERLIGRSRGAITLFLKDTAAYNTKKRTGRPPKVTSTDIRRLIRTASNSFLSSRELVAQCQLTIKARRARQLLATCEHLKFVKAKATPKRLHAGGYCDMAEKLFPLGPRLTIEEQGAAWTFRLHNLSYRAISKHLGRSKDTERAYLIAPDSYGTSQKGQKATKIVDQE</sequence>
<comment type="caution">
    <text evidence="2">The sequence shown here is derived from an EMBL/GenBank/DDBJ whole genome shotgun (WGS) entry which is preliminary data.</text>
</comment>
<protein>
    <recommendedName>
        <fullName evidence="1">Tc3 transposase DNA binding domain-containing protein</fullName>
    </recommendedName>
</protein>
<dbReference type="Gene3D" id="1.10.10.60">
    <property type="entry name" value="Homeodomain-like"/>
    <property type="match status" value="2"/>
</dbReference>
<dbReference type="GO" id="GO:0003677">
    <property type="term" value="F:DNA binding"/>
    <property type="evidence" value="ECO:0007669"/>
    <property type="project" value="InterPro"/>
</dbReference>
<evidence type="ECO:0000313" key="3">
    <source>
        <dbReference type="Proteomes" id="UP000265716"/>
    </source>
</evidence>
<organism evidence="2 3">
    <name type="scientific">Aphanomyces astaci</name>
    <name type="common">Crayfish plague agent</name>
    <dbReference type="NCBI Taxonomy" id="112090"/>
    <lineage>
        <taxon>Eukaryota</taxon>
        <taxon>Sar</taxon>
        <taxon>Stramenopiles</taxon>
        <taxon>Oomycota</taxon>
        <taxon>Saprolegniomycetes</taxon>
        <taxon>Saprolegniales</taxon>
        <taxon>Verrucalvaceae</taxon>
        <taxon>Aphanomyces</taxon>
    </lineage>
</organism>
<reference evidence="2 3" key="1">
    <citation type="submission" date="2018-08" db="EMBL/GenBank/DDBJ databases">
        <title>Aphanomyces genome sequencing and annotation.</title>
        <authorList>
            <person name="Minardi D."/>
            <person name="Oidtmann B."/>
            <person name="Van Der Giezen M."/>
            <person name="Studholme D.J."/>
        </authorList>
    </citation>
    <scope>NUCLEOTIDE SEQUENCE [LARGE SCALE GENOMIC DNA]</scope>
    <source>
        <strain evidence="2 3">SA</strain>
    </source>
</reference>
<proteinExistence type="predicted"/>
<dbReference type="Proteomes" id="UP000265716">
    <property type="component" value="Unassembled WGS sequence"/>
</dbReference>
<dbReference type="Pfam" id="PF11427">
    <property type="entry name" value="HTH_Tnp_Tc3_1"/>
    <property type="match status" value="1"/>
</dbReference>
<dbReference type="AlphaFoldDB" id="A0A397CH13"/>
<gene>
    <name evidence="2" type="ORF">DYB38_011696</name>
</gene>
<dbReference type="EMBL" id="QUTC01007945">
    <property type="protein sequence ID" value="RHY45712.1"/>
    <property type="molecule type" value="Genomic_DNA"/>
</dbReference>
<feature type="domain" description="Tc3 transposase DNA binding" evidence="1">
    <location>
        <begin position="4"/>
        <end position="51"/>
    </location>
</feature>
<name>A0A397CH13_APHAT</name>
<accession>A0A397CH13</accession>
<evidence type="ECO:0000313" key="2">
    <source>
        <dbReference type="EMBL" id="RHY45712.1"/>
    </source>
</evidence>
<dbReference type="InterPro" id="IPR025898">
    <property type="entry name" value="Tc3_transposase_DNA-bd_dom"/>
</dbReference>